<evidence type="ECO:0000256" key="5">
    <source>
        <dbReference type="ARBA" id="ARBA00023204"/>
    </source>
</evidence>
<dbReference type="PaxDb" id="67767-A0A0J7KP38"/>
<dbReference type="Pfam" id="PF10404">
    <property type="entry name" value="BHD_2"/>
    <property type="match status" value="1"/>
</dbReference>
<feature type="compositionally biased region" description="Basic and acidic residues" evidence="7">
    <location>
        <begin position="124"/>
        <end position="133"/>
    </location>
</feature>
<proteinExistence type="inferred from homology"/>
<organism evidence="11 12">
    <name type="scientific">Lasius niger</name>
    <name type="common">Black garden ant</name>
    <dbReference type="NCBI Taxonomy" id="67767"/>
    <lineage>
        <taxon>Eukaryota</taxon>
        <taxon>Metazoa</taxon>
        <taxon>Ecdysozoa</taxon>
        <taxon>Arthropoda</taxon>
        <taxon>Hexapoda</taxon>
        <taxon>Insecta</taxon>
        <taxon>Pterygota</taxon>
        <taxon>Neoptera</taxon>
        <taxon>Endopterygota</taxon>
        <taxon>Hymenoptera</taxon>
        <taxon>Apocrita</taxon>
        <taxon>Aculeata</taxon>
        <taxon>Formicoidea</taxon>
        <taxon>Formicidae</taxon>
        <taxon>Formicinae</taxon>
        <taxon>Lasius</taxon>
        <taxon>Lasius</taxon>
    </lineage>
</organism>
<feature type="domain" description="Rad4 beta-hairpin" evidence="10">
    <location>
        <begin position="747"/>
        <end position="821"/>
    </location>
</feature>
<feature type="region of interest" description="Disordered" evidence="7">
    <location>
        <begin position="864"/>
        <end position="888"/>
    </location>
</feature>
<keyword evidence="3" id="KW-0227">DNA damage</keyword>
<comment type="subcellular location">
    <subcellularLocation>
        <location evidence="1">Nucleus</location>
    </subcellularLocation>
</comment>
<dbReference type="Gene3D" id="3.30.70.2460">
    <property type="entry name" value="Rad4, beta-hairpin domain BHD3"/>
    <property type="match status" value="1"/>
</dbReference>
<dbReference type="Proteomes" id="UP000036403">
    <property type="component" value="Unassembled WGS sequence"/>
</dbReference>
<keyword evidence="6" id="KW-0539">Nucleus</keyword>
<keyword evidence="5" id="KW-0234">DNA repair</keyword>
<dbReference type="InterPro" id="IPR004583">
    <property type="entry name" value="DNA_repair_Rad4"/>
</dbReference>
<dbReference type="InterPro" id="IPR042488">
    <property type="entry name" value="Rad4_BHD3_sf"/>
</dbReference>
<accession>A0A0J7KP38</accession>
<dbReference type="GO" id="GO:0000111">
    <property type="term" value="C:nucleotide-excision repair factor 2 complex"/>
    <property type="evidence" value="ECO:0007669"/>
    <property type="project" value="TreeGrafter"/>
</dbReference>
<dbReference type="Pfam" id="PF10405">
    <property type="entry name" value="BHD_3"/>
    <property type="match status" value="1"/>
</dbReference>
<feature type="compositionally biased region" description="Polar residues" evidence="7">
    <location>
        <begin position="416"/>
        <end position="428"/>
    </location>
</feature>
<dbReference type="InterPro" id="IPR018026">
    <property type="entry name" value="DNA_repair_Rad4-like"/>
</dbReference>
<dbReference type="Gene3D" id="3.90.260.10">
    <property type="entry name" value="Transglutaminase-like"/>
    <property type="match status" value="1"/>
</dbReference>
<evidence type="ECO:0000313" key="11">
    <source>
        <dbReference type="EMBL" id="KMQ92036.1"/>
    </source>
</evidence>
<dbReference type="OrthoDB" id="300780at2759"/>
<feature type="region of interest" description="Disordered" evidence="7">
    <location>
        <begin position="409"/>
        <end position="522"/>
    </location>
</feature>
<dbReference type="InterPro" id="IPR018325">
    <property type="entry name" value="Rad4/PNGase_transGLS-fold"/>
</dbReference>
<dbReference type="InterPro" id="IPR018326">
    <property type="entry name" value="Rad4_beta-hairpin_dom1"/>
</dbReference>
<dbReference type="SMART" id="SM01032">
    <property type="entry name" value="BHD_3"/>
    <property type="match status" value="1"/>
</dbReference>
<feature type="compositionally biased region" description="Low complexity" evidence="7">
    <location>
        <begin position="446"/>
        <end position="463"/>
    </location>
</feature>
<dbReference type="SMART" id="SM01030">
    <property type="entry name" value="BHD_1"/>
    <property type="match status" value="1"/>
</dbReference>
<feature type="domain" description="Rad4 beta-hairpin" evidence="9">
    <location>
        <begin position="684"/>
        <end position="740"/>
    </location>
</feature>
<feature type="compositionally biased region" description="Basic residues" evidence="7">
    <location>
        <begin position="874"/>
        <end position="888"/>
    </location>
</feature>
<dbReference type="SMART" id="SM01031">
    <property type="entry name" value="BHD_2"/>
    <property type="match status" value="1"/>
</dbReference>
<dbReference type="GO" id="GO:0005737">
    <property type="term" value="C:cytoplasm"/>
    <property type="evidence" value="ECO:0007669"/>
    <property type="project" value="TreeGrafter"/>
</dbReference>
<dbReference type="GO" id="GO:0003697">
    <property type="term" value="F:single-stranded DNA binding"/>
    <property type="evidence" value="ECO:0007669"/>
    <property type="project" value="TreeGrafter"/>
</dbReference>
<feature type="domain" description="Rad4 beta-hairpin" evidence="8">
    <location>
        <begin position="629"/>
        <end position="682"/>
    </location>
</feature>
<dbReference type="NCBIfam" id="TIGR00605">
    <property type="entry name" value="rad4"/>
    <property type="match status" value="1"/>
</dbReference>
<dbReference type="FunFam" id="3.30.70.2460:FF:000001">
    <property type="entry name" value="DNA repair protein Rad4 family"/>
    <property type="match status" value="1"/>
</dbReference>
<evidence type="ECO:0000259" key="10">
    <source>
        <dbReference type="SMART" id="SM01032"/>
    </source>
</evidence>
<evidence type="ECO:0000256" key="1">
    <source>
        <dbReference type="ARBA" id="ARBA00004123"/>
    </source>
</evidence>
<dbReference type="SUPFAM" id="SSF54001">
    <property type="entry name" value="Cysteine proteinases"/>
    <property type="match status" value="1"/>
</dbReference>
<sequence length="888" mass="101769">MSDSDDDSSDSSNDFTGITPKDELTASFFSIKPAIKSNLVDSKGYSEDESSDDDNFTTVENDINLFSEVVKNLEASQGIHVNDEEPQQHYSKDDRLQDVKKVKIEKKNDNIADEINAVLLQGESRTHSFHDNESTDEEKKEEEDVKRPVDYTIPKEGVNITLPGTSMIFKKKTCGKKESDLTALLRRKLKANQIIIEKAARLCWLAYGFYLNRQANNPEIMAITVSLVSTNNYPKDSFDLTYLAKFTKWFRNMFTIESSDNEVIINKETLLERIAERKIFNYRELVILYVAILRGIGLHCRLIVSLNPPLVKAYNDLLPKTNTAKKNDKVKEEPKVTKKKTESSKKDKKNTDPKEKNLKNVIQNNESARKDANVEAKKRAAEILRSKYSYTKKNKDTLNNNIALENKASTSKDVKAGSTSSEKINTGPSPRRLRSHKACDAASAVTKQQSNTQTNSENNQSKTRVSKRLPFNTDSSSEEDEEPPSKQKRKRGNNNKTVVKSKPKNEKKDPMSDDEEADNNDKLKKRQDVWVEVYVETKGCWICVNVMDGNVDCVADMYKKASKPVLYVIAYNSEGLIKDVTRRYCSHWLSVTRKQRIDEKWWTETLCYWLERETTMSKKEDELLLQRELEQPLPKTVSECKGHPLYVLVRHLLKYEALYPSDCVPLGHLKTGEAIYSRYCVHTLRSRETWLRKARVVKPKQEAYKIVKALPKYDKLSGMKLKDSALELFGEWQTTEYDPPEAKNGIVPRNEYGNVDLFQKSMLPKGTVHINLPGLNRIARKLNIDCATAVVGFNFGCMGAVPATEGYVVCAEYEDTLREAWETEQVEAVKRAVEKREKRIYGNWRKLIKGLLIREKLLQKYEFQEESKTDQSNKRPKQRKGTVKKSKA</sequence>
<evidence type="ECO:0000256" key="3">
    <source>
        <dbReference type="ARBA" id="ARBA00022763"/>
    </source>
</evidence>
<evidence type="ECO:0000259" key="9">
    <source>
        <dbReference type="SMART" id="SM01031"/>
    </source>
</evidence>
<comment type="similarity">
    <text evidence="2">Belongs to the XPC family.</text>
</comment>
<feature type="compositionally biased region" description="Basic and acidic residues" evidence="7">
    <location>
        <begin position="864"/>
        <end position="873"/>
    </location>
</feature>
<keyword evidence="4" id="KW-0238">DNA-binding</keyword>
<evidence type="ECO:0000259" key="8">
    <source>
        <dbReference type="SMART" id="SM01030"/>
    </source>
</evidence>
<evidence type="ECO:0000256" key="7">
    <source>
        <dbReference type="SAM" id="MobiDB-lite"/>
    </source>
</evidence>
<name>A0A0J7KP38_LASNI</name>
<dbReference type="InterPro" id="IPR018327">
    <property type="entry name" value="BHD_2"/>
</dbReference>
<keyword evidence="12" id="KW-1185">Reference proteome</keyword>
<dbReference type="GO" id="GO:0006289">
    <property type="term" value="P:nucleotide-excision repair"/>
    <property type="evidence" value="ECO:0007669"/>
    <property type="project" value="InterPro"/>
</dbReference>
<feature type="region of interest" description="Disordered" evidence="7">
    <location>
        <begin position="122"/>
        <end position="146"/>
    </location>
</feature>
<dbReference type="InterPro" id="IPR018328">
    <property type="entry name" value="Rad4_beta-hairpin_dom3"/>
</dbReference>
<dbReference type="GO" id="GO:0003684">
    <property type="term" value="F:damaged DNA binding"/>
    <property type="evidence" value="ECO:0007669"/>
    <property type="project" value="InterPro"/>
</dbReference>
<feature type="region of interest" description="Disordered" evidence="7">
    <location>
        <begin position="325"/>
        <end position="376"/>
    </location>
</feature>
<dbReference type="PANTHER" id="PTHR12135">
    <property type="entry name" value="DNA REPAIR PROTEIN XP-C / RAD4"/>
    <property type="match status" value="1"/>
</dbReference>
<dbReference type="InterPro" id="IPR036985">
    <property type="entry name" value="Transglutaminase-like_sf"/>
</dbReference>
<evidence type="ECO:0000256" key="6">
    <source>
        <dbReference type="ARBA" id="ARBA00023242"/>
    </source>
</evidence>
<dbReference type="Gene3D" id="2.20.20.110">
    <property type="entry name" value="Rad4, beta-hairpin domain BHD1"/>
    <property type="match status" value="1"/>
</dbReference>
<dbReference type="GO" id="GO:0071942">
    <property type="term" value="C:XPC complex"/>
    <property type="evidence" value="ECO:0007669"/>
    <property type="project" value="TreeGrafter"/>
</dbReference>
<dbReference type="Pfam" id="PF03835">
    <property type="entry name" value="Rad4"/>
    <property type="match status" value="1"/>
</dbReference>
<reference evidence="11 12" key="1">
    <citation type="submission" date="2015-04" db="EMBL/GenBank/DDBJ databases">
        <title>Lasius niger genome sequencing.</title>
        <authorList>
            <person name="Konorov E.A."/>
            <person name="Nikitin M.A."/>
            <person name="Kirill M.V."/>
            <person name="Chang P."/>
        </authorList>
    </citation>
    <scope>NUCLEOTIDE SEQUENCE [LARGE SCALE GENOMIC DNA]</scope>
    <source>
        <tissue evidence="11">Whole</tissue>
    </source>
</reference>
<dbReference type="PANTHER" id="PTHR12135:SF0">
    <property type="entry name" value="DNA REPAIR PROTEIN COMPLEMENTING XP-C CELLS"/>
    <property type="match status" value="1"/>
</dbReference>
<dbReference type="STRING" id="67767.A0A0J7KP38"/>
<dbReference type="Pfam" id="PF10403">
    <property type="entry name" value="BHD_1"/>
    <property type="match status" value="1"/>
</dbReference>
<evidence type="ECO:0000256" key="2">
    <source>
        <dbReference type="ARBA" id="ARBA00009525"/>
    </source>
</evidence>
<evidence type="ECO:0000256" key="4">
    <source>
        <dbReference type="ARBA" id="ARBA00023125"/>
    </source>
</evidence>
<comment type="caution">
    <text evidence="11">The sequence shown here is derived from an EMBL/GenBank/DDBJ whole genome shotgun (WGS) entry which is preliminary data.</text>
</comment>
<feature type="region of interest" description="Disordered" evidence="7">
    <location>
        <begin position="1"/>
        <end position="20"/>
    </location>
</feature>
<dbReference type="AlphaFoldDB" id="A0A0J7KP38"/>
<gene>
    <name evidence="11" type="ORF">RF55_8034</name>
</gene>
<protein>
    <submittedName>
        <fullName evidence="11">Dna repair protein</fullName>
    </submittedName>
</protein>
<feature type="compositionally biased region" description="Basic and acidic residues" evidence="7">
    <location>
        <begin position="325"/>
        <end position="358"/>
    </location>
</feature>
<feature type="compositionally biased region" description="Basic and acidic residues" evidence="7">
    <location>
        <begin position="367"/>
        <end position="376"/>
    </location>
</feature>
<dbReference type="EMBL" id="LBMM01004851">
    <property type="protein sequence ID" value="KMQ92036.1"/>
    <property type="molecule type" value="Genomic_DNA"/>
</dbReference>
<dbReference type="GO" id="GO:0006298">
    <property type="term" value="P:mismatch repair"/>
    <property type="evidence" value="ECO:0007669"/>
    <property type="project" value="TreeGrafter"/>
</dbReference>
<dbReference type="InterPro" id="IPR038765">
    <property type="entry name" value="Papain-like_cys_pep_sf"/>
</dbReference>
<evidence type="ECO:0000313" key="12">
    <source>
        <dbReference type="Proteomes" id="UP000036403"/>
    </source>
</evidence>